<keyword evidence="6" id="KW-1208">Phospholipid metabolism</keyword>
<evidence type="ECO:0000313" key="14">
    <source>
        <dbReference type="EMBL" id="PIE34772.1"/>
    </source>
</evidence>
<evidence type="ECO:0000256" key="4">
    <source>
        <dbReference type="ARBA" id="ARBA00023098"/>
    </source>
</evidence>
<comment type="similarity">
    <text evidence="1 10">Belongs to the NAD-dependent glycerol-3-phosphate dehydrogenase family.</text>
</comment>
<accession>A0A2G6KIE1</accession>
<evidence type="ECO:0000256" key="10">
    <source>
        <dbReference type="RuleBase" id="RU000437"/>
    </source>
</evidence>
<evidence type="ECO:0000313" key="15">
    <source>
        <dbReference type="Proteomes" id="UP000230821"/>
    </source>
</evidence>
<keyword evidence="4" id="KW-0443">Lipid metabolism</keyword>
<evidence type="ECO:0000256" key="1">
    <source>
        <dbReference type="ARBA" id="ARBA00011009"/>
    </source>
</evidence>
<dbReference type="PIRSF" id="PIRSF000114">
    <property type="entry name" value="Glycerol-3-P_dh"/>
    <property type="match status" value="1"/>
</dbReference>
<evidence type="ECO:0000256" key="2">
    <source>
        <dbReference type="ARBA" id="ARBA00022516"/>
    </source>
</evidence>
<dbReference type="EC" id="1.1.1.94" evidence="11"/>
<keyword evidence="5" id="KW-0594">Phospholipid biosynthesis</keyword>
<feature type="binding site" evidence="9">
    <location>
        <begin position="8"/>
        <end position="13"/>
    </location>
    <ligand>
        <name>NAD(+)</name>
        <dbReference type="ChEBI" id="CHEBI:57540"/>
    </ligand>
</feature>
<feature type="binding site" evidence="9">
    <location>
        <position position="274"/>
    </location>
    <ligand>
        <name>NAD(+)</name>
        <dbReference type="ChEBI" id="CHEBI:57540"/>
    </ligand>
</feature>
<evidence type="ECO:0000256" key="7">
    <source>
        <dbReference type="PIRSR" id="PIRSR000114-1"/>
    </source>
</evidence>
<name>A0A2G6KIE1_9BACT</name>
<sequence length="351" mass="38349">MTQVVILGAGMMGSAFSLPLCEAGQKVHLVGTHLDREWIEGIRTDGIHPRLKAKLPELVTPFTHDQLEEALGDETDLIVLGVSSPGVKWAIQQLGPLLKKLHKPIPILMLTKGLLADGQRLHILPDVVRDGLTDYGLENVTVGAVGGPCLATELAVRRDCCVMITFRDQEKIDWVRSLVAAPYYHTLPSTDTVGVEVCAALKNFYALGIPYPRGAAEKQEKPSNNALMFSLESGLFTQALIEMKYLVKFLGGTDATVDGWAGSGDMYGTCQVGRNGRMGKFLGYGLPYKETKAKYMPDDTIEGVDVALMIGSTIEHLVDQQRLDSASLPFTLSIIRAICHDQPMSIPWDQM</sequence>
<evidence type="ECO:0000259" key="13">
    <source>
        <dbReference type="Pfam" id="PF07479"/>
    </source>
</evidence>
<keyword evidence="9 10" id="KW-0520">NAD</keyword>
<evidence type="ECO:0000256" key="9">
    <source>
        <dbReference type="PIRSR" id="PIRSR000114-3"/>
    </source>
</evidence>
<organism evidence="14 15">
    <name type="scientific">candidate division KSB3 bacterium</name>
    <dbReference type="NCBI Taxonomy" id="2044937"/>
    <lineage>
        <taxon>Bacteria</taxon>
        <taxon>candidate division KSB3</taxon>
    </lineage>
</organism>
<dbReference type="InterPro" id="IPR006168">
    <property type="entry name" value="G3P_DH_NAD-dep"/>
</dbReference>
<dbReference type="Gene3D" id="3.40.50.720">
    <property type="entry name" value="NAD(P)-binding Rossmann-like Domain"/>
    <property type="match status" value="1"/>
</dbReference>
<dbReference type="InterPro" id="IPR008927">
    <property type="entry name" value="6-PGluconate_DH-like_C_sf"/>
</dbReference>
<evidence type="ECO:0000256" key="8">
    <source>
        <dbReference type="PIRSR" id="PIRSR000114-2"/>
    </source>
</evidence>
<dbReference type="Pfam" id="PF07479">
    <property type="entry name" value="NAD_Gly3P_dh_C"/>
    <property type="match status" value="1"/>
</dbReference>
<evidence type="ECO:0000256" key="6">
    <source>
        <dbReference type="ARBA" id="ARBA00023264"/>
    </source>
</evidence>
<dbReference type="AlphaFoldDB" id="A0A2G6KIE1"/>
<feature type="binding site" evidence="8">
    <location>
        <begin position="274"/>
        <end position="275"/>
    </location>
    <ligand>
        <name>substrate</name>
    </ligand>
</feature>
<dbReference type="GO" id="GO:0005829">
    <property type="term" value="C:cytosol"/>
    <property type="evidence" value="ECO:0007669"/>
    <property type="project" value="TreeGrafter"/>
</dbReference>
<dbReference type="InterPro" id="IPR011128">
    <property type="entry name" value="G3P_DH_NAD-dep_N"/>
</dbReference>
<protein>
    <recommendedName>
        <fullName evidence="11">Glycerol-3-phosphate dehydrogenase</fullName>
        <ecNumber evidence="11">1.1.1.94</ecNumber>
    </recommendedName>
</protein>
<evidence type="ECO:0000259" key="12">
    <source>
        <dbReference type="Pfam" id="PF01210"/>
    </source>
</evidence>
<dbReference type="SUPFAM" id="SSF51735">
    <property type="entry name" value="NAD(P)-binding Rossmann-fold domains"/>
    <property type="match status" value="1"/>
</dbReference>
<feature type="domain" description="Glycerol-3-phosphate dehydrogenase NAD-dependent C-terminal" evidence="13">
    <location>
        <begin position="191"/>
        <end position="337"/>
    </location>
</feature>
<comment type="catalytic activity">
    <reaction evidence="11">
        <text>sn-glycerol 3-phosphate + NADP(+) = dihydroxyacetone phosphate + NADPH + H(+)</text>
        <dbReference type="Rhea" id="RHEA:11096"/>
        <dbReference type="ChEBI" id="CHEBI:15378"/>
        <dbReference type="ChEBI" id="CHEBI:57597"/>
        <dbReference type="ChEBI" id="CHEBI:57642"/>
        <dbReference type="ChEBI" id="CHEBI:57783"/>
        <dbReference type="ChEBI" id="CHEBI:58349"/>
        <dbReference type="EC" id="1.1.1.94"/>
    </reaction>
</comment>
<feature type="binding site" evidence="9">
    <location>
        <position position="151"/>
    </location>
    <ligand>
        <name>NAD(+)</name>
        <dbReference type="ChEBI" id="CHEBI:57540"/>
    </ligand>
</feature>
<dbReference type="Gene3D" id="1.10.1040.10">
    <property type="entry name" value="N-(1-d-carboxylethyl)-l-norvaline Dehydrogenase, domain 2"/>
    <property type="match status" value="1"/>
</dbReference>
<dbReference type="SUPFAM" id="SSF48179">
    <property type="entry name" value="6-phosphogluconate dehydrogenase C-terminal domain-like"/>
    <property type="match status" value="1"/>
</dbReference>
<feature type="domain" description="Glycerol-3-phosphate dehydrogenase NAD-dependent N-terminal" evidence="12">
    <location>
        <begin position="4"/>
        <end position="170"/>
    </location>
</feature>
<keyword evidence="2" id="KW-0444">Lipid biosynthesis</keyword>
<keyword evidence="3 10" id="KW-0560">Oxidoreductase</keyword>
<evidence type="ECO:0000256" key="11">
    <source>
        <dbReference type="RuleBase" id="RU000439"/>
    </source>
</evidence>
<reference evidence="14 15" key="1">
    <citation type="submission" date="2017-10" db="EMBL/GenBank/DDBJ databases">
        <title>Novel microbial diversity and functional potential in the marine mammal oral microbiome.</title>
        <authorList>
            <person name="Dudek N.K."/>
            <person name="Sun C.L."/>
            <person name="Burstein D."/>
            <person name="Kantor R.S."/>
            <person name="Aliaga Goltsman D.S."/>
            <person name="Bik E.M."/>
            <person name="Thomas B.C."/>
            <person name="Banfield J.F."/>
            <person name="Relman D.A."/>
        </authorList>
    </citation>
    <scope>NUCLEOTIDE SEQUENCE [LARGE SCALE GENOMIC DNA]</scope>
    <source>
        <strain evidence="14">DOLJORAL78_47_16</strain>
    </source>
</reference>
<gene>
    <name evidence="14" type="ORF">CSA56_06740</name>
</gene>
<dbReference type="GO" id="GO:0005975">
    <property type="term" value="P:carbohydrate metabolic process"/>
    <property type="evidence" value="ECO:0007669"/>
    <property type="project" value="InterPro"/>
</dbReference>
<proteinExistence type="inferred from homology"/>
<dbReference type="EMBL" id="PDSK01000076">
    <property type="protein sequence ID" value="PIE34772.1"/>
    <property type="molecule type" value="Genomic_DNA"/>
</dbReference>
<dbReference type="GO" id="GO:0141153">
    <property type="term" value="F:glycerol-3-phosphate dehydrogenase (NADP+) activity"/>
    <property type="evidence" value="ECO:0007669"/>
    <property type="project" value="RHEA"/>
</dbReference>
<dbReference type="InterPro" id="IPR036291">
    <property type="entry name" value="NAD(P)-bd_dom_sf"/>
</dbReference>
<dbReference type="InterPro" id="IPR013328">
    <property type="entry name" value="6PGD_dom2"/>
</dbReference>
<comment type="caution">
    <text evidence="14">The sequence shown here is derived from an EMBL/GenBank/DDBJ whole genome shotgun (WGS) entry which is preliminary data.</text>
</comment>
<evidence type="ECO:0000256" key="3">
    <source>
        <dbReference type="ARBA" id="ARBA00023002"/>
    </source>
</evidence>
<dbReference type="Pfam" id="PF01210">
    <property type="entry name" value="NAD_Gly3P_dh_N"/>
    <property type="match status" value="1"/>
</dbReference>
<feature type="binding site" evidence="8">
    <location>
        <position position="112"/>
    </location>
    <ligand>
        <name>substrate</name>
    </ligand>
</feature>
<dbReference type="Proteomes" id="UP000230821">
    <property type="component" value="Unassembled WGS sequence"/>
</dbReference>
<dbReference type="PANTHER" id="PTHR11728">
    <property type="entry name" value="GLYCEROL-3-PHOSPHATE DEHYDROGENASE"/>
    <property type="match status" value="1"/>
</dbReference>
<dbReference type="PRINTS" id="PR00077">
    <property type="entry name" value="GPDHDRGNASE"/>
</dbReference>
<dbReference type="InterPro" id="IPR006109">
    <property type="entry name" value="G3P_DH_NAD-dep_C"/>
</dbReference>
<dbReference type="GO" id="GO:0008654">
    <property type="term" value="P:phospholipid biosynthetic process"/>
    <property type="evidence" value="ECO:0007669"/>
    <property type="project" value="UniProtKB-KW"/>
</dbReference>
<dbReference type="PANTHER" id="PTHR11728:SF1">
    <property type="entry name" value="GLYCEROL-3-PHOSPHATE DEHYDROGENASE [NAD(+)] 2, CHLOROPLASTIC"/>
    <property type="match status" value="1"/>
</dbReference>
<evidence type="ECO:0000256" key="5">
    <source>
        <dbReference type="ARBA" id="ARBA00023209"/>
    </source>
</evidence>
<dbReference type="GO" id="GO:0046168">
    <property type="term" value="P:glycerol-3-phosphate catabolic process"/>
    <property type="evidence" value="ECO:0007669"/>
    <property type="project" value="InterPro"/>
</dbReference>
<feature type="active site" description="Proton acceptor" evidence="7">
    <location>
        <position position="202"/>
    </location>
</feature>
<dbReference type="GO" id="GO:0051287">
    <property type="term" value="F:NAD binding"/>
    <property type="evidence" value="ECO:0007669"/>
    <property type="project" value="InterPro"/>
</dbReference>